<keyword evidence="2 5" id="KW-0808">Transferase</keyword>
<dbReference type="GeneID" id="43592991"/>
<evidence type="ECO:0000259" key="4">
    <source>
        <dbReference type="Pfam" id="PF00891"/>
    </source>
</evidence>
<dbReference type="InterPro" id="IPR036390">
    <property type="entry name" value="WH_DNA-bd_sf"/>
</dbReference>
<dbReference type="Gene3D" id="3.40.50.150">
    <property type="entry name" value="Vaccinia Virus protein VP39"/>
    <property type="match status" value="1"/>
</dbReference>
<evidence type="ECO:0000256" key="2">
    <source>
        <dbReference type="ARBA" id="ARBA00022679"/>
    </source>
</evidence>
<name>A0A370TXC1_9HELO</name>
<dbReference type="OrthoDB" id="1606438at2759"/>
<dbReference type="PANTHER" id="PTHR43712:SF16">
    <property type="entry name" value="O-METHYLTRANSFERASE ELCB"/>
    <property type="match status" value="1"/>
</dbReference>
<dbReference type="PROSITE" id="PS51683">
    <property type="entry name" value="SAM_OMT_II"/>
    <property type="match status" value="1"/>
</dbReference>
<evidence type="ECO:0000313" key="6">
    <source>
        <dbReference type="Proteomes" id="UP000254866"/>
    </source>
</evidence>
<keyword evidence="3" id="KW-0949">S-adenosyl-L-methionine</keyword>
<dbReference type="InterPro" id="IPR036388">
    <property type="entry name" value="WH-like_DNA-bd_sf"/>
</dbReference>
<sequence length="432" mass="48841">MSSLEKLTTLSNEISKNTKILTDYLSSKGLEAPSFDVDGLDEFPISPEDEEPFKARLALIAATKELYDISLGPKESLRYLAWDAANNLSLQAVYEFKIAENVPLSGSISYQELAEKVNVPLLKLRPLIRHAMTNHIFQEPVKGYVGHTRTSRLLVEDKPLHAWVAFYCEDLWVSMTNVVKSMKKWPGSQEPNQTGVNLAFGTDLPWFDFLQSDEALAKRYNLAMQSVGGGEGFAMHHVVEGYPWAGLPDGATIVDMGGNQGYISFAIAEKFTKLNFIVQDTAGMRTTETIGAVPENLKDRVTLTTHDFFTPQTVVADVYFFRWIFHGFSEKYCIEILQALAPALKKGARIVINDGTLPEPNTVTYLEEKTMRTMDIMMQVTVNAREREVDDWKELFQAADQRYKFLKAWKPEKSRMWLIEAEWDPEAGAQVE</sequence>
<dbReference type="Gene3D" id="1.10.10.10">
    <property type="entry name" value="Winged helix-like DNA-binding domain superfamily/Winged helix DNA-binding domain"/>
    <property type="match status" value="1"/>
</dbReference>
<dbReference type="GO" id="GO:0032259">
    <property type="term" value="P:methylation"/>
    <property type="evidence" value="ECO:0007669"/>
    <property type="project" value="UniProtKB-KW"/>
</dbReference>
<dbReference type="RefSeq" id="XP_031872819.1">
    <property type="nucleotide sequence ID" value="XM_032008765.1"/>
</dbReference>
<dbReference type="AlphaFoldDB" id="A0A370TXC1"/>
<organism evidence="5 6">
    <name type="scientific">Venustampulla echinocandica</name>
    <dbReference type="NCBI Taxonomy" id="2656787"/>
    <lineage>
        <taxon>Eukaryota</taxon>
        <taxon>Fungi</taxon>
        <taxon>Dikarya</taxon>
        <taxon>Ascomycota</taxon>
        <taxon>Pezizomycotina</taxon>
        <taxon>Leotiomycetes</taxon>
        <taxon>Helotiales</taxon>
        <taxon>Pleuroascaceae</taxon>
        <taxon>Venustampulla</taxon>
    </lineage>
</organism>
<proteinExistence type="predicted"/>
<dbReference type="SUPFAM" id="SSF46785">
    <property type="entry name" value="Winged helix' DNA-binding domain"/>
    <property type="match status" value="1"/>
</dbReference>
<evidence type="ECO:0000313" key="5">
    <source>
        <dbReference type="EMBL" id="RDL40163.1"/>
    </source>
</evidence>
<dbReference type="InterPro" id="IPR029063">
    <property type="entry name" value="SAM-dependent_MTases_sf"/>
</dbReference>
<gene>
    <name evidence="5" type="ORF">BP5553_00142</name>
</gene>
<dbReference type="GO" id="GO:0008171">
    <property type="term" value="F:O-methyltransferase activity"/>
    <property type="evidence" value="ECO:0007669"/>
    <property type="project" value="InterPro"/>
</dbReference>
<reference evidence="5 6" key="1">
    <citation type="journal article" date="2018" name="IMA Fungus">
        <title>IMA Genome-F 9: Draft genome sequence of Annulohypoxylon stygium, Aspergillus mulundensis, Berkeleyomyces basicola (syn. Thielaviopsis basicola), Ceratocystis smalleyi, two Cercospora beticola strains, Coleophoma cylindrospora, Fusarium fracticaudum, Phialophora cf. hyalina, and Morchella septimelata.</title>
        <authorList>
            <person name="Wingfield B.D."/>
            <person name="Bills G.F."/>
            <person name="Dong Y."/>
            <person name="Huang W."/>
            <person name="Nel W.J."/>
            <person name="Swalarsk-Parry B.S."/>
            <person name="Vaghefi N."/>
            <person name="Wilken P.M."/>
            <person name="An Z."/>
            <person name="de Beer Z.W."/>
            <person name="De Vos L."/>
            <person name="Chen L."/>
            <person name="Duong T.A."/>
            <person name="Gao Y."/>
            <person name="Hammerbacher A."/>
            <person name="Kikkert J.R."/>
            <person name="Li Y."/>
            <person name="Li H."/>
            <person name="Li K."/>
            <person name="Li Q."/>
            <person name="Liu X."/>
            <person name="Ma X."/>
            <person name="Naidoo K."/>
            <person name="Pethybridge S.J."/>
            <person name="Sun J."/>
            <person name="Steenkamp E.T."/>
            <person name="van der Nest M.A."/>
            <person name="van Wyk S."/>
            <person name="Wingfield M.J."/>
            <person name="Xiong C."/>
            <person name="Yue Q."/>
            <person name="Zhang X."/>
        </authorList>
    </citation>
    <scope>NUCLEOTIDE SEQUENCE [LARGE SCALE GENOMIC DNA]</scope>
    <source>
        <strain evidence="5 6">BP 5553</strain>
    </source>
</reference>
<protein>
    <submittedName>
        <fullName evidence="5">S-adenosyl-L-methionine-dependent methyltransferase</fullName>
    </submittedName>
</protein>
<dbReference type="PANTHER" id="PTHR43712">
    <property type="entry name" value="PUTATIVE (AFU_ORTHOLOGUE AFUA_4G14580)-RELATED"/>
    <property type="match status" value="1"/>
</dbReference>
<dbReference type="EMBL" id="NPIC01000001">
    <property type="protein sequence ID" value="RDL40163.1"/>
    <property type="molecule type" value="Genomic_DNA"/>
</dbReference>
<evidence type="ECO:0000256" key="3">
    <source>
        <dbReference type="ARBA" id="ARBA00022691"/>
    </source>
</evidence>
<dbReference type="Pfam" id="PF00891">
    <property type="entry name" value="Methyltransf_2"/>
    <property type="match status" value="1"/>
</dbReference>
<keyword evidence="6" id="KW-1185">Reference proteome</keyword>
<accession>A0A370TXC1</accession>
<dbReference type="SUPFAM" id="SSF53335">
    <property type="entry name" value="S-adenosyl-L-methionine-dependent methyltransferases"/>
    <property type="match status" value="1"/>
</dbReference>
<evidence type="ECO:0000256" key="1">
    <source>
        <dbReference type="ARBA" id="ARBA00022603"/>
    </source>
</evidence>
<comment type="caution">
    <text evidence="5">The sequence shown here is derived from an EMBL/GenBank/DDBJ whole genome shotgun (WGS) entry which is preliminary data.</text>
</comment>
<keyword evidence="1 5" id="KW-0489">Methyltransferase</keyword>
<dbReference type="InterPro" id="IPR001077">
    <property type="entry name" value="COMT_C"/>
</dbReference>
<dbReference type="Proteomes" id="UP000254866">
    <property type="component" value="Unassembled WGS sequence"/>
</dbReference>
<feature type="domain" description="O-methyltransferase C-terminal" evidence="4">
    <location>
        <begin position="193"/>
        <end position="399"/>
    </location>
</feature>
<dbReference type="InterPro" id="IPR016461">
    <property type="entry name" value="COMT-like"/>
</dbReference>